<dbReference type="Gene3D" id="3.30.379.10">
    <property type="entry name" value="Chitobiase/beta-hexosaminidase domain 2-like"/>
    <property type="match status" value="1"/>
</dbReference>
<evidence type="ECO:0000256" key="2">
    <source>
        <dbReference type="ARBA" id="ARBA00006285"/>
    </source>
</evidence>
<proteinExistence type="inferred from homology"/>
<evidence type="ECO:0000259" key="9">
    <source>
        <dbReference type="Pfam" id="PF00728"/>
    </source>
</evidence>
<dbReference type="Proteomes" id="UP000095059">
    <property type="component" value="Unassembled WGS sequence"/>
</dbReference>
<dbReference type="PANTHER" id="PTHR22600:SF57">
    <property type="entry name" value="BETA-N-ACETYLHEXOSAMINIDASE"/>
    <property type="match status" value="1"/>
</dbReference>
<dbReference type="InterPro" id="IPR029018">
    <property type="entry name" value="Hex-like_dom2"/>
</dbReference>
<evidence type="ECO:0000256" key="8">
    <source>
        <dbReference type="SAM" id="SignalP"/>
    </source>
</evidence>
<evidence type="ECO:0000256" key="5">
    <source>
        <dbReference type="ARBA" id="ARBA00023295"/>
    </source>
</evidence>
<protein>
    <recommendedName>
        <fullName evidence="3">beta-N-acetylhexosaminidase</fullName>
        <ecNumber evidence="3">3.2.1.52</ecNumber>
    </recommendedName>
    <alternativeName>
        <fullName evidence="6">Beta-N-acetylhexosaminidase</fullName>
    </alternativeName>
    <alternativeName>
        <fullName evidence="7">N-acetyl-beta-glucosaminidase</fullName>
    </alternativeName>
</protein>
<evidence type="ECO:0000259" key="10">
    <source>
        <dbReference type="Pfam" id="PF02838"/>
    </source>
</evidence>
<accession>A0ABX3ASN1</accession>
<feature type="domain" description="Glycoside hydrolase family 20 catalytic" evidence="9">
    <location>
        <begin position="165"/>
        <end position="422"/>
    </location>
</feature>
<dbReference type="PANTHER" id="PTHR22600">
    <property type="entry name" value="BETA-HEXOSAMINIDASE"/>
    <property type="match status" value="1"/>
</dbReference>
<gene>
    <name evidence="11" type="ORF">A1Q5_11080</name>
</gene>
<evidence type="ECO:0000256" key="7">
    <source>
        <dbReference type="ARBA" id="ARBA00033000"/>
    </source>
</evidence>
<feature type="chain" id="PRO_5045382689" description="beta-N-acetylhexosaminidase" evidence="8">
    <location>
        <begin position="22"/>
        <end position="816"/>
    </location>
</feature>
<dbReference type="InterPro" id="IPR015882">
    <property type="entry name" value="HEX_bac_N"/>
</dbReference>
<feature type="signal peptide" evidence="8">
    <location>
        <begin position="1"/>
        <end position="21"/>
    </location>
</feature>
<name>A0ABX3ASN1_ALILO</name>
<dbReference type="EC" id="3.2.1.52" evidence="3"/>
<dbReference type="Pfam" id="PF02838">
    <property type="entry name" value="Glyco_hydro_20b"/>
    <property type="match status" value="1"/>
</dbReference>
<evidence type="ECO:0000313" key="12">
    <source>
        <dbReference type="Proteomes" id="UP000095059"/>
    </source>
</evidence>
<reference evidence="11 12" key="1">
    <citation type="journal article" date="2012" name="Science">
        <title>Ecological populations of bacteria act as socially cohesive units of antibiotic production and resistance.</title>
        <authorList>
            <person name="Cordero O.X."/>
            <person name="Wildschutte H."/>
            <person name="Kirkup B."/>
            <person name="Proehl S."/>
            <person name="Ngo L."/>
            <person name="Hussain F."/>
            <person name="Le Roux F."/>
            <person name="Mincer T."/>
            <person name="Polz M.F."/>
        </authorList>
    </citation>
    <scope>NUCLEOTIDE SEQUENCE [LARGE SCALE GENOMIC DNA]</scope>
    <source>
        <strain evidence="11 12">5S-186</strain>
    </source>
</reference>
<evidence type="ECO:0000256" key="4">
    <source>
        <dbReference type="ARBA" id="ARBA00022801"/>
    </source>
</evidence>
<dbReference type="InterPro" id="IPR015883">
    <property type="entry name" value="Glyco_hydro_20_cat"/>
</dbReference>
<comment type="catalytic activity">
    <reaction evidence="1">
        <text>Hydrolysis of terminal non-reducing N-acetyl-D-hexosamine residues in N-acetyl-beta-D-hexosaminides.</text>
        <dbReference type="EC" id="3.2.1.52"/>
    </reaction>
</comment>
<evidence type="ECO:0000256" key="6">
    <source>
        <dbReference type="ARBA" id="ARBA00030512"/>
    </source>
</evidence>
<dbReference type="Pfam" id="PF00728">
    <property type="entry name" value="Glyco_hydro_20"/>
    <property type="match status" value="2"/>
</dbReference>
<dbReference type="Gene3D" id="3.20.20.80">
    <property type="entry name" value="Glycosidases"/>
    <property type="match status" value="2"/>
</dbReference>
<feature type="domain" description="Glycoside hydrolase family 20 catalytic" evidence="9">
    <location>
        <begin position="561"/>
        <end position="604"/>
    </location>
</feature>
<dbReference type="InterPro" id="IPR017853">
    <property type="entry name" value="GH"/>
</dbReference>
<organism evidence="11 12">
    <name type="scientific">Aliivibrio logei 5S-186</name>
    <dbReference type="NCBI Taxonomy" id="626086"/>
    <lineage>
        <taxon>Bacteria</taxon>
        <taxon>Pseudomonadati</taxon>
        <taxon>Pseudomonadota</taxon>
        <taxon>Gammaproteobacteria</taxon>
        <taxon>Vibrionales</taxon>
        <taxon>Vibrionaceae</taxon>
        <taxon>Aliivibrio</taxon>
    </lineage>
</organism>
<dbReference type="EMBL" id="AJYJ02000111">
    <property type="protein sequence ID" value="OEF11224.1"/>
    <property type="molecule type" value="Genomic_DNA"/>
</dbReference>
<dbReference type="SUPFAM" id="SSF51445">
    <property type="entry name" value="(Trans)glycosidases"/>
    <property type="match status" value="1"/>
</dbReference>
<feature type="domain" description="Beta-hexosaminidase bacterial type N-terminal" evidence="10">
    <location>
        <begin position="28"/>
        <end position="162"/>
    </location>
</feature>
<sequence>MKKTLLALTVSSIIVSTPSFASAPNTDLNLMPYPQSVELKSGKLPIDNNFSIYIDGYKSERIQQLAQRIIKRIEAQTGLPLLSPFSNSEKNATLIIRVNKAAKKEIQDNHIDESYQLSVNQKQIILQAERPYGVIRGAETFLQLITTSKNGYSVPQIIIEDHPRFPWRGASFDSSRHFVSIETIKRQIDGFASAKMNVFHWHLWDDQAIRIQIESYPKLWQKTADGDVYTKEEIKDVVEYARLRGIRVIPEISLPGHASAVAHAYPELMSGEGKQFYEQQRAWGVFSPLMNPLNPELYIFFDNVFSEVTELFPDEYIHIGGDEPNYQQWSDNKKIQAFIKENNIDGNRGLQSYLNARIEKMLNDKGKKIMGWDEIWHKDLPTSIVIQSWRGHDSIGQAAKEGYAGLLSTGFYLDQPQPTSYHYRNDPMPKGPQVDDQQHQGESFETYTWQKPRGKGGPRKGTLTIITSKDGNARAFTDYNGKSRAKVDIIEYTKGESFRGHFDNFMSYTEFNLTMDNRQFSDGSYQLIGNVRWPTTGELTASSSMKGTKIEKPTGGYPVALNEKEQALILGGEAAIWAENYDNLTVEARIWPRTYAVGERLWSAESLTDEDSMYKRLEVMNNWATISVGLQHQANSYKQYLRLANGGDVSALASFANYAEPAQYYARNWAKFNATDPKGELYNQYERLNRFVDAVPVESLAVLKMMSLATTATNTPSDLQELKRHYQTVLDSAIKSKPIFENNIASIDTAPLAEKHKEVATAALGLIAILEKGKKPTPTQLRHVISVTTAASGMYDEMIVAIVRPTEELVRQLRKQ</sequence>
<keyword evidence="12" id="KW-1185">Reference proteome</keyword>
<keyword evidence="4" id="KW-0378">Hydrolase</keyword>
<keyword evidence="5" id="KW-0326">Glycosidase</keyword>
<comment type="caution">
    <text evidence="11">The sequence shown here is derived from an EMBL/GenBank/DDBJ whole genome shotgun (WGS) entry which is preliminary data.</text>
</comment>
<dbReference type="RefSeq" id="WP_017022929.1">
    <property type="nucleotide sequence ID" value="NZ_AJYJ02000111.1"/>
</dbReference>
<dbReference type="PRINTS" id="PR00738">
    <property type="entry name" value="GLHYDRLASE20"/>
</dbReference>
<evidence type="ECO:0000256" key="1">
    <source>
        <dbReference type="ARBA" id="ARBA00001231"/>
    </source>
</evidence>
<evidence type="ECO:0000313" key="11">
    <source>
        <dbReference type="EMBL" id="OEF11224.1"/>
    </source>
</evidence>
<dbReference type="InterPro" id="IPR025705">
    <property type="entry name" value="Beta_hexosaminidase_sua/sub"/>
</dbReference>
<dbReference type="SUPFAM" id="SSF55545">
    <property type="entry name" value="beta-N-acetylhexosaminidase-like domain"/>
    <property type="match status" value="1"/>
</dbReference>
<evidence type="ECO:0000256" key="3">
    <source>
        <dbReference type="ARBA" id="ARBA00012663"/>
    </source>
</evidence>
<comment type="similarity">
    <text evidence="2">Belongs to the glycosyl hydrolase 20 family.</text>
</comment>
<keyword evidence="8" id="KW-0732">Signal</keyword>